<dbReference type="Pfam" id="PF02518">
    <property type="entry name" value="HATPase_c"/>
    <property type="match status" value="1"/>
</dbReference>
<keyword evidence="5" id="KW-1185">Reference proteome</keyword>
<name>A0A239PX57_9PROT</name>
<dbReference type="PANTHER" id="PTHR34220">
    <property type="entry name" value="SENSOR HISTIDINE KINASE YPDA"/>
    <property type="match status" value="1"/>
</dbReference>
<dbReference type="InterPro" id="IPR050640">
    <property type="entry name" value="Bact_2-comp_sensor_kinase"/>
</dbReference>
<dbReference type="Gene3D" id="3.30.565.10">
    <property type="entry name" value="Histidine kinase-like ATPase, C-terminal domain"/>
    <property type="match status" value="1"/>
</dbReference>
<sequence length="402" mass="44849">MTAIGFQAKAASPAAGRRVAAASPFVAGGKTARAMNWLFADKERLFWVLQVAGWSSFFFLHVFTVSTLIGGRSAQSIGFSLASSLIGFLTTSILLRPIFRFARRQSPAVLLFIAILATVVMAFAMSVVKAHAFGLFFGTEWMRSRMDLLGTENFFLILIPDLPVNLFLLMSWAGFYFGINYYLTLRDETARALLSARLADQAQLKMLRYQLNPHFLFNTLNAISTLVLEKDDRNANRMLTKLSAFLRYSLDSDPLQKTTLAEELRALQLYLDIEKTRFGDRLEVEFDIDEDAKEALVPSLILQPAIENAIKYAIAQMEEDGLIRIVAKREGGVLRLEVCDNGPNAPAAPETLLADARSGVGLVNMRDRLAHLYGERQAFLLSRLEPTGLCVTLKMPFETRSE</sequence>
<evidence type="ECO:0000256" key="1">
    <source>
        <dbReference type="SAM" id="Phobius"/>
    </source>
</evidence>
<keyword evidence="4" id="KW-0418">Kinase</keyword>
<dbReference type="Pfam" id="PF06580">
    <property type="entry name" value="His_kinase"/>
    <property type="match status" value="1"/>
</dbReference>
<feature type="transmembrane region" description="Helical" evidence="1">
    <location>
        <begin position="154"/>
        <end position="177"/>
    </location>
</feature>
<protein>
    <submittedName>
        <fullName evidence="4">Histidine kinase</fullName>
    </submittedName>
</protein>
<keyword evidence="1" id="KW-1133">Transmembrane helix</keyword>
<dbReference type="Proteomes" id="UP000198346">
    <property type="component" value="Unassembled WGS sequence"/>
</dbReference>
<dbReference type="GO" id="GO:0016020">
    <property type="term" value="C:membrane"/>
    <property type="evidence" value="ECO:0007669"/>
    <property type="project" value="InterPro"/>
</dbReference>
<feature type="transmembrane region" description="Helical" evidence="1">
    <location>
        <begin position="77"/>
        <end position="96"/>
    </location>
</feature>
<dbReference type="OrthoDB" id="2514702at2"/>
<reference evidence="4 5" key="1">
    <citation type="submission" date="2017-07" db="EMBL/GenBank/DDBJ databases">
        <authorList>
            <person name="Sun Z.S."/>
            <person name="Albrecht U."/>
            <person name="Echele G."/>
            <person name="Lee C.C."/>
        </authorList>
    </citation>
    <scope>NUCLEOTIDE SEQUENCE [LARGE SCALE GENOMIC DNA]</scope>
    <source>
        <strain evidence="4 5">CGMCC 1.12710</strain>
    </source>
</reference>
<dbReference type="EMBL" id="FZQA01000006">
    <property type="protein sequence ID" value="SNT74874.1"/>
    <property type="molecule type" value="Genomic_DNA"/>
</dbReference>
<proteinExistence type="predicted"/>
<accession>A0A239PX57</accession>
<evidence type="ECO:0000259" key="2">
    <source>
        <dbReference type="Pfam" id="PF02518"/>
    </source>
</evidence>
<feature type="domain" description="Histidine kinase/HSP90-like ATPase" evidence="2">
    <location>
        <begin position="300"/>
        <end position="398"/>
    </location>
</feature>
<evidence type="ECO:0000259" key="3">
    <source>
        <dbReference type="Pfam" id="PF06580"/>
    </source>
</evidence>
<dbReference type="InterPro" id="IPR036890">
    <property type="entry name" value="HATPase_C_sf"/>
</dbReference>
<dbReference type="GO" id="GO:0000155">
    <property type="term" value="F:phosphorelay sensor kinase activity"/>
    <property type="evidence" value="ECO:0007669"/>
    <property type="project" value="InterPro"/>
</dbReference>
<keyword evidence="1" id="KW-0472">Membrane</keyword>
<dbReference type="InterPro" id="IPR010559">
    <property type="entry name" value="Sig_transdc_His_kin_internal"/>
</dbReference>
<dbReference type="SUPFAM" id="SSF55874">
    <property type="entry name" value="ATPase domain of HSP90 chaperone/DNA topoisomerase II/histidine kinase"/>
    <property type="match status" value="1"/>
</dbReference>
<dbReference type="InterPro" id="IPR003594">
    <property type="entry name" value="HATPase_dom"/>
</dbReference>
<dbReference type="AlphaFoldDB" id="A0A239PX57"/>
<dbReference type="PANTHER" id="PTHR34220:SF7">
    <property type="entry name" value="SENSOR HISTIDINE KINASE YPDA"/>
    <property type="match status" value="1"/>
</dbReference>
<evidence type="ECO:0000313" key="5">
    <source>
        <dbReference type="Proteomes" id="UP000198346"/>
    </source>
</evidence>
<evidence type="ECO:0000313" key="4">
    <source>
        <dbReference type="EMBL" id="SNT74874.1"/>
    </source>
</evidence>
<feature type="transmembrane region" description="Helical" evidence="1">
    <location>
        <begin position="45"/>
        <end position="71"/>
    </location>
</feature>
<feature type="domain" description="Signal transduction histidine kinase internal region" evidence="3">
    <location>
        <begin position="202"/>
        <end position="282"/>
    </location>
</feature>
<keyword evidence="1" id="KW-0812">Transmembrane</keyword>
<dbReference type="RefSeq" id="WP_159462494.1">
    <property type="nucleotide sequence ID" value="NZ_FZQA01000006.1"/>
</dbReference>
<feature type="transmembrane region" description="Helical" evidence="1">
    <location>
        <begin position="108"/>
        <end position="134"/>
    </location>
</feature>
<organism evidence="4 5">
    <name type="scientific">Amphiplicatus metriothermophilus</name>
    <dbReference type="NCBI Taxonomy" id="1519374"/>
    <lineage>
        <taxon>Bacteria</taxon>
        <taxon>Pseudomonadati</taxon>
        <taxon>Pseudomonadota</taxon>
        <taxon>Alphaproteobacteria</taxon>
        <taxon>Parvularculales</taxon>
        <taxon>Parvularculaceae</taxon>
        <taxon>Amphiplicatus</taxon>
    </lineage>
</organism>
<keyword evidence="4" id="KW-0808">Transferase</keyword>
<gene>
    <name evidence="4" type="ORF">SAMN06297382_2465</name>
</gene>